<proteinExistence type="predicted"/>
<accession>A0A8S3JSX8</accession>
<dbReference type="EMBL" id="CAJOBI010352276">
    <property type="protein sequence ID" value="CAF5221929.1"/>
    <property type="molecule type" value="Genomic_DNA"/>
</dbReference>
<protein>
    <submittedName>
        <fullName evidence="1">Uncharacterized protein</fullName>
    </submittedName>
</protein>
<dbReference type="Proteomes" id="UP000676336">
    <property type="component" value="Unassembled WGS sequence"/>
</dbReference>
<gene>
    <name evidence="1" type="ORF">SMN809_LOCUS82593</name>
</gene>
<feature type="non-terminal residue" evidence="1">
    <location>
        <position position="68"/>
    </location>
</feature>
<organism evidence="1 2">
    <name type="scientific">Rotaria magnacalcarata</name>
    <dbReference type="NCBI Taxonomy" id="392030"/>
    <lineage>
        <taxon>Eukaryota</taxon>
        <taxon>Metazoa</taxon>
        <taxon>Spiralia</taxon>
        <taxon>Gnathifera</taxon>
        <taxon>Rotifera</taxon>
        <taxon>Eurotatoria</taxon>
        <taxon>Bdelloidea</taxon>
        <taxon>Philodinida</taxon>
        <taxon>Philodinidae</taxon>
        <taxon>Rotaria</taxon>
    </lineage>
</organism>
<dbReference type="AlphaFoldDB" id="A0A8S3JSX8"/>
<comment type="caution">
    <text evidence="1">The sequence shown here is derived from an EMBL/GenBank/DDBJ whole genome shotgun (WGS) entry which is preliminary data.</text>
</comment>
<evidence type="ECO:0000313" key="2">
    <source>
        <dbReference type="Proteomes" id="UP000676336"/>
    </source>
</evidence>
<evidence type="ECO:0000313" key="1">
    <source>
        <dbReference type="EMBL" id="CAF5221929.1"/>
    </source>
</evidence>
<name>A0A8S3JSX8_9BILA</name>
<sequence>MSVYPNSTSPSVLITITQTYSWVYPTVNCTPNIRTVTGVTNLTCVTGNSTDGGYVTHPISTATDCISY</sequence>
<reference evidence="1" key="1">
    <citation type="submission" date="2021-02" db="EMBL/GenBank/DDBJ databases">
        <authorList>
            <person name="Nowell W R."/>
        </authorList>
    </citation>
    <scope>NUCLEOTIDE SEQUENCE</scope>
</reference>